<keyword evidence="2 4" id="KW-0378">Hydrolase</keyword>
<keyword evidence="3 4" id="KW-0326">Glycosidase</keyword>
<dbReference type="SUPFAM" id="SSF51445">
    <property type="entry name" value="(Trans)glycosidases"/>
    <property type="match status" value="1"/>
</dbReference>
<dbReference type="Proteomes" id="UP000310689">
    <property type="component" value="Unassembled WGS sequence"/>
</dbReference>
<comment type="caution">
    <text evidence="7">The sequence shown here is derived from an EMBL/GenBank/DDBJ whole genome shotgun (WGS) entry which is preliminary data.</text>
</comment>
<feature type="compositionally biased region" description="Polar residues" evidence="5">
    <location>
        <begin position="9"/>
        <end position="25"/>
    </location>
</feature>
<reference evidence="7 8" key="1">
    <citation type="submission" date="2019-03" db="EMBL/GenBank/DDBJ databases">
        <title>Sequencing 23 genomes of Wallemia ichthyophaga.</title>
        <authorList>
            <person name="Gostincar C."/>
        </authorList>
    </citation>
    <scope>NUCLEOTIDE SEQUENCE [LARGE SCALE GENOMIC DNA]</scope>
    <source>
        <strain evidence="7 8">EXF-6200</strain>
    </source>
</reference>
<dbReference type="AlphaFoldDB" id="A0A4T0JC34"/>
<dbReference type="InterPro" id="IPR001547">
    <property type="entry name" value="Glyco_hydro_5"/>
</dbReference>
<proteinExistence type="inferred from homology"/>
<feature type="domain" description="Glycoside hydrolase family 5" evidence="6">
    <location>
        <begin position="96"/>
        <end position="365"/>
    </location>
</feature>
<organism evidence="7 8">
    <name type="scientific">Wallemia ichthyophaga</name>
    <dbReference type="NCBI Taxonomy" id="245174"/>
    <lineage>
        <taxon>Eukaryota</taxon>
        <taxon>Fungi</taxon>
        <taxon>Dikarya</taxon>
        <taxon>Basidiomycota</taxon>
        <taxon>Wallemiomycotina</taxon>
        <taxon>Wallemiomycetes</taxon>
        <taxon>Wallemiales</taxon>
        <taxon>Wallemiaceae</taxon>
        <taxon>Wallemia</taxon>
    </lineage>
</organism>
<dbReference type="GO" id="GO:0009251">
    <property type="term" value="P:glucan catabolic process"/>
    <property type="evidence" value="ECO:0007669"/>
    <property type="project" value="TreeGrafter"/>
</dbReference>
<evidence type="ECO:0000313" key="7">
    <source>
        <dbReference type="EMBL" id="TIB39332.1"/>
    </source>
</evidence>
<dbReference type="InterPro" id="IPR017853">
    <property type="entry name" value="GH"/>
</dbReference>
<dbReference type="Gene3D" id="3.20.20.80">
    <property type="entry name" value="Glycosidases"/>
    <property type="match status" value="1"/>
</dbReference>
<evidence type="ECO:0000256" key="2">
    <source>
        <dbReference type="ARBA" id="ARBA00022801"/>
    </source>
</evidence>
<evidence type="ECO:0000256" key="3">
    <source>
        <dbReference type="ARBA" id="ARBA00023295"/>
    </source>
</evidence>
<feature type="region of interest" description="Disordered" evidence="5">
    <location>
        <begin position="1"/>
        <end position="25"/>
    </location>
</feature>
<dbReference type="EMBL" id="SPOI01000035">
    <property type="protein sequence ID" value="TIB39332.1"/>
    <property type="molecule type" value="Genomic_DNA"/>
</dbReference>
<evidence type="ECO:0000313" key="8">
    <source>
        <dbReference type="Proteomes" id="UP000310689"/>
    </source>
</evidence>
<dbReference type="Pfam" id="PF00150">
    <property type="entry name" value="Cellulase"/>
    <property type="match status" value="1"/>
</dbReference>
<sequence>MGIFKSLKKSFSTEPTSNAHAYPTSNHTIPPRILSPADVYRFRKQRGVNLGSWFVLEKWITWSPYREAVEPAQSDHDVARGGNAKEIMEQHYETWITEADFEWLSSIGINTVRIPVGYYHFSKYLGQGYLDGTDFQGLGHVYENTISYIERAVDWAEKWNIGVHFDLHSAPGKQNHDDHSGRSGPEIKMWEERNIAVLKHALRFLIAHFSPRDNVVGVELVNEPANNDALLSLYLDILSEARTLTHPHFPLALGDAWDTEYYSGVVGSRKDFVMLDHHLYRCFTEEQTSASAFDHAGRCYAEYLEFLGEAQRKARGSLIVGEWSGGLNPGSTAGHDHHDMIAMWIGAQLALYERTTAGWFFWTLRKEHGGDTGWDFKEAVNTHAFPQWAGGRRGLPEEGRASLEERDELGQHAVHTHAQYWASQGLPVAEHWRFEDGFRIGWDDAVMFAYHRPPSHHVVGRSEIGFVGKWIEARMDEHSAFRGLSGNMWEFETGWRQGYDGAMAALGE</sequence>
<dbReference type="GO" id="GO:0046557">
    <property type="term" value="F:glucan endo-1,6-beta-glucosidase activity"/>
    <property type="evidence" value="ECO:0007669"/>
    <property type="project" value="TreeGrafter"/>
</dbReference>
<evidence type="ECO:0000256" key="4">
    <source>
        <dbReference type="RuleBase" id="RU361153"/>
    </source>
</evidence>
<accession>A0A4T0JC34</accession>
<name>A0A4T0JC34_WALIC</name>
<comment type="similarity">
    <text evidence="1 4">Belongs to the glycosyl hydrolase 5 (cellulase A) family.</text>
</comment>
<dbReference type="GO" id="GO:0005576">
    <property type="term" value="C:extracellular region"/>
    <property type="evidence" value="ECO:0007669"/>
    <property type="project" value="TreeGrafter"/>
</dbReference>
<dbReference type="GO" id="GO:0009986">
    <property type="term" value="C:cell surface"/>
    <property type="evidence" value="ECO:0007669"/>
    <property type="project" value="TreeGrafter"/>
</dbReference>
<dbReference type="PANTHER" id="PTHR31297">
    <property type="entry name" value="GLUCAN ENDO-1,6-BETA-GLUCOSIDASE B"/>
    <property type="match status" value="1"/>
</dbReference>
<dbReference type="InterPro" id="IPR050386">
    <property type="entry name" value="Glycosyl_hydrolase_5"/>
</dbReference>
<protein>
    <recommendedName>
        <fullName evidence="6">Glycoside hydrolase family 5 domain-containing protein</fullName>
    </recommendedName>
</protein>
<evidence type="ECO:0000256" key="5">
    <source>
        <dbReference type="SAM" id="MobiDB-lite"/>
    </source>
</evidence>
<gene>
    <name evidence="7" type="ORF">E3P86_01171</name>
</gene>
<dbReference type="PANTHER" id="PTHR31297:SF43">
    <property type="entry name" value="GLUCAN 1,3-BETA-GLUCOSIDASE 3"/>
    <property type="match status" value="1"/>
</dbReference>
<evidence type="ECO:0000259" key="6">
    <source>
        <dbReference type="Pfam" id="PF00150"/>
    </source>
</evidence>
<evidence type="ECO:0000256" key="1">
    <source>
        <dbReference type="ARBA" id="ARBA00005641"/>
    </source>
</evidence>